<dbReference type="OrthoDB" id="2017405at2759"/>
<dbReference type="InterPro" id="IPR021475">
    <property type="entry name" value="Pants/Emi1-like"/>
</dbReference>
<evidence type="ECO:0008006" key="4">
    <source>
        <dbReference type="Google" id="ProtNLM"/>
    </source>
</evidence>
<protein>
    <recommendedName>
        <fullName evidence="4">Early meiotic induction protein 1</fullName>
    </recommendedName>
</protein>
<sequence length="218" mass="24919">MWPFGDGKPATPTSTTPLDTSEAPTPHTRAEIREATRIAKNERADHEFAEFIKSFQTTDKTPAKTSAPQKTVVPPTPAVGGIVPPVTKPEVPEPETSTEPRIYADGTIDIRPEVMHPRSMNCRQQFDQAFYCQSLGGKFNDIYRYGELKSCSEQWGAFWFCMRTRTLGEDAKAAQTMEYYQKRDDKKRQEFGSSEDVWDIRTRSVERAFWRDPDEKVE</sequence>
<name>A0A6H0Y656_9PEZI</name>
<proteinExistence type="predicted"/>
<dbReference type="Pfam" id="PF11326">
    <property type="entry name" value="PANTS-like"/>
    <property type="match status" value="1"/>
</dbReference>
<dbReference type="AlphaFoldDB" id="A0A6H0Y656"/>
<dbReference type="EMBL" id="CP051143">
    <property type="protein sequence ID" value="QIX02514.1"/>
    <property type="molecule type" value="Genomic_DNA"/>
</dbReference>
<feature type="compositionally biased region" description="Polar residues" evidence="1">
    <location>
        <begin position="11"/>
        <end position="23"/>
    </location>
</feature>
<feature type="compositionally biased region" description="Low complexity" evidence="1">
    <location>
        <begin position="83"/>
        <end position="99"/>
    </location>
</feature>
<evidence type="ECO:0000313" key="3">
    <source>
        <dbReference type="Proteomes" id="UP000503462"/>
    </source>
</evidence>
<feature type="region of interest" description="Disordered" evidence="1">
    <location>
        <begin position="56"/>
        <end position="99"/>
    </location>
</feature>
<gene>
    <name evidence="2" type="ORF">AMS68_008031</name>
</gene>
<dbReference type="PANTHER" id="PTHR28052:SF1">
    <property type="entry name" value="UPF0545 PROTEIN C22ORF39"/>
    <property type="match status" value="1"/>
</dbReference>
<reference evidence="2 3" key="1">
    <citation type="journal article" date="2016" name="Sci. Rep.">
        <title>Peltaster fructicola genome reveals evolution from an invasive phytopathogen to an ectophytic parasite.</title>
        <authorList>
            <person name="Xu C."/>
            <person name="Chen H."/>
            <person name="Gleason M.L."/>
            <person name="Xu J.R."/>
            <person name="Liu H."/>
            <person name="Zhang R."/>
            <person name="Sun G."/>
        </authorList>
    </citation>
    <scope>NUCLEOTIDE SEQUENCE [LARGE SCALE GENOMIC DNA]</scope>
    <source>
        <strain evidence="2 3">LNHT1506</strain>
    </source>
</reference>
<dbReference type="Proteomes" id="UP000503462">
    <property type="component" value="Chromosome 5"/>
</dbReference>
<accession>A0A6H0Y656</accession>
<evidence type="ECO:0000256" key="1">
    <source>
        <dbReference type="SAM" id="MobiDB-lite"/>
    </source>
</evidence>
<feature type="region of interest" description="Disordered" evidence="1">
    <location>
        <begin position="1"/>
        <end position="31"/>
    </location>
</feature>
<keyword evidence="3" id="KW-1185">Reference proteome</keyword>
<dbReference type="PANTHER" id="PTHR28052">
    <property type="entry name" value="UPF0545 PROTEIN C22ORF39"/>
    <property type="match status" value="1"/>
</dbReference>
<evidence type="ECO:0000313" key="2">
    <source>
        <dbReference type="EMBL" id="QIX02514.1"/>
    </source>
</evidence>
<feature type="compositionally biased region" description="Polar residues" evidence="1">
    <location>
        <begin position="56"/>
        <end position="69"/>
    </location>
</feature>
<organism evidence="2 3">
    <name type="scientific">Peltaster fructicola</name>
    <dbReference type="NCBI Taxonomy" id="286661"/>
    <lineage>
        <taxon>Eukaryota</taxon>
        <taxon>Fungi</taxon>
        <taxon>Dikarya</taxon>
        <taxon>Ascomycota</taxon>
        <taxon>Pezizomycotina</taxon>
        <taxon>Dothideomycetes</taxon>
        <taxon>Dothideomycetes incertae sedis</taxon>
        <taxon>Peltaster</taxon>
    </lineage>
</organism>